<evidence type="ECO:0000313" key="6">
    <source>
        <dbReference type="Proteomes" id="UP001233999"/>
    </source>
</evidence>
<dbReference type="SUPFAM" id="SSF48065">
    <property type="entry name" value="DBL homology domain (DH-domain)"/>
    <property type="match status" value="1"/>
</dbReference>
<dbReference type="PROSITE" id="PS50002">
    <property type="entry name" value="SH3"/>
    <property type="match status" value="1"/>
</dbReference>
<dbReference type="GO" id="GO:0005737">
    <property type="term" value="C:cytoplasm"/>
    <property type="evidence" value="ECO:0007669"/>
    <property type="project" value="TreeGrafter"/>
</dbReference>
<proteinExistence type="predicted"/>
<dbReference type="AlphaFoldDB" id="A0AAD8A7W2"/>
<dbReference type="PANTHER" id="PTHR46026:SF1">
    <property type="entry name" value="RHO-TYPE GUANINE NUCLEOTIDE EXCHANGE FACTOR, ISOFORM F"/>
    <property type="match status" value="1"/>
</dbReference>
<feature type="domain" description="SH3" evidence="3">
    <location>
        <begin position="1"/>
        <end position="42"/>
    </location>
</feature>
<dbReference type="InterPro" id="IPR036028">
    <property type="entry name" value="SH3-like_dom_sf"/>
</dbReference>
<evidence type="ECO:0000259" key="4">
    <source>
        <dbReference type="PROSITE" id="PS50010"/>
    </source>
</evidence>
<reference evidence="5" key="2">
    <citation type="submission" date="2023-05" db="EMBL/GenBank/DDBJ databases">
        <authorList>
            <person name="Fouks B."/>
        </authorList>
    </citation>
    <scope>NUCLEOTIDE SEQUENCE</scope>
    <source>
        <strain evidence="5">Stay&amp;Tobe</strain>
        <tissue evidence="5">Testes</tissue>
    </source>
</reference>
<evidence type="ECO:0000313" key="5">
    <source>
        <dbReference type="EMBL" id="KAJ9593790.1"/>
    </source>
</evidence>
<reference evidence="5" key="1">
    <citation type="journal article" date="2023" name="IScience">
        <title>Live-bearing cockroach genome reveals convergent evolutionary mechanisms linked to viviparity in insects and beyond.</title>
        <authorList>
            <person name="Fouks B."/>
            <person name="Harrison M.C."/>
            <person name="Mikhailova A.A."/>
            <person name="Marchal E."/>
            <person name="English S."/>
            <person name="Carruthers M."/>
            <person name="Jennings E.C."/>
            <person name="Chiamaka E.L."/>
            <person name="Frigard R.A."/>
            <person name="Pippel M."/>
            <person name="Attardo G.M."/>
            <person name="Benoit J.B."/>
            <person name="Bornberg-Bauer E."/>
            <person name="Tobe S.S."/>
        </authorList>
    </citation>
    <scope>NUCLEOTIDE SEQUENCE</scope>
    <source>
        <strain evidence="5">Stay&amp;Tobe</strain>
    </source>
</reference>
<dbReference type="InterPro" id="IPR000219">
    <property type="entry name" value="DH_dom"/>
</dbReference>
<evidence type="ECO:0000256" key="1">
    <source>
        <dbReference type="ARBA" id="ARBA00022443"/>
    </source>
</evidence>
<dbReference type="Gene3D" id="2.30.30.40">
    <property type="entry name" value="SH3 Domains"/>
    <property type="match status" value="1"/>
</dbReference>
<dbReference type="GO" id="GO:0005085">
    <property type="term" value="F:guanyl-nucleotide exchange factor activity"/>
    <property type="evidence" value="ECO:0007669"/>
    <property type="project" value="InterPro"/>
</dbReference>
<evidence type="ECO:0008006" key="7">
    <source>
        <dbReference type="Google" id="ProtNLM"/>
    </source>
</evidence>
<dbReference type="SUPFAM" id="SSF50044">
    <property type="entry name" value="SH3-domain"/>
    <property type="match status" value="1"/>
</dbReference>
<sequence length="255" mass="28962">ICHEPPGDIITITQREEGGWWEGTLGDKTGWFPSNYVKEYKIQETNPLAGKISPSKLPPEHIAQQKVYKNLVLRDLIDSEKAHVAELQGLLKNFLHPLEKSEILTREEYRQLVGNIGNVVETHQQLLATLEDCNQRPPTDQRVGKVFITTAPRIKQVHQAYCASHPKAVCILDKYKVELNEFMESQGAASTGILVLTTGLSKPFRRLENMQACFRNLKDTLRKIIQIGVILRDQSACIKILLHVVQLPGVRRNWN</sequence>
<dbReference type="SMART" id="SM00325">
    <property type="entry name" value="RhoGEF"/>
    <property type="match status" value="1"/>
</dbReference>
<protein>
    <recommendedName>
        <fullName evidence="7">Rho guanine nucleotide exchange factor 7</fullName>
    </recommendedName>
</protein>
<organism evidence="5 6">
    <name type="scientific">Diploptera punctata</name>
    <name type="common">Pacific beetle cockroach</name>
    <dbReference type="NCBI Taxonomy" id="6984"/>
    <lineage>
        <taxon>Eukaryota</taxon>
        <taxon>Metazoa</taxon>
        <taxon>Ecdysozoa</taxon>
        <taxon>Arthropoda</taxon>
        <taxon>Hexapoda</taxon>
        <taxon>Insecta</taxon>
        <taxon>Pterygota</taxon>
        <taxon>Neoptera</taxon>
        <taxon>Polyneoptera</taxon>
        <taxon>Dictyoptera</taxon>
        <taxon>Blattodea</taxon>
        <taxon>Blaberoidea</taxon>
        <taxon>Blaberidae</taxon>
        <taxon>Diplopterinae</taxon>
        <taxon>Diploptera</taxon>
    </lineage>
</organism>
<dbReference type="InterPro" id="IPR035899">
    <property type="entry name" value="DBL_dom_sf"/>
</dbReference>
<gene>
    <name evidence="5" type="ORF">L9F63_027565</name>
</gene>
<feature type="non-terminal residue" evidence="5">
    <location>
        <position position="1"/>
    </location>
</feature>
<dbReference type="CDD" id="cd00160">
    <property type="entry name" value="RhoGEF"/>
    <property type="match status" value="1"/>
</dbReference>
<keyword evidence="1 2" id="KW-0728">SH3 domain</keyword>
<comment type="caution">
    <text evidence="5">The sequence shown here is derived from an EMBL/GenBank/DDBJ whole genome shotgun (WGS) entry which is preliminary data.</text>
</comment>
<dbReference type="PANTHER" id="PTHR46026">
    <property type="entry name" value="RHO-TYPE GUANINE NUCLEOTIDE EXCHANGE FACTOR, ISOFORM F"/>
    <property type="match status" value="1"/>
</dbReference>
<dbReference type="Gene3D" id="1.20.900.10">
    <property type="entry name" value="Dbl homology (DH) domain"/>
    <property type="match status" value="1"/>
</dbReference>
<accession>A0AAD8A7W2</accession>
<dbReference type="Pfam" id="PF00621">
    <property type="entry name" value="RhoGEF"/>
    <property type="match status" value="1"/>
</dbReference>
<keyword evidence="6" id="KW-1185">Reference proteome</keyword>
<dbReference type="EMBL" id="JASPKZ010003320">
    <property type="protein sequence ID" value="KAJ9593790.1"/>
    <property type="molecule type" value="Genomic_DNA"/>
</dbReference>
<feature type="domain" description="DH" evidence="4">
    <location>
        <begin position="68"/>
        <end position="217"/>
    </location>
</feature>
<dbReference type="Pfam" id="PF14604">
    <property type="entry name" value="SH3_9"/>
    <property type="match status" value="1"/>
</dbReference>
<dbReference type="InterPro" id="IPR001452">
    <property type="entry name" value="SH3_domain"/>
</dbReference>
<dbReference type="PROSITE" id="PS50010">
    <property type="entry name" value="DH_2"/>
    <property type="match status" value="1"/>
</dbReference>
<name>A0AAD8A7W2_DIPPU</name>
<dbReference type="Proteomes" id="UP001233999">
    <property type="component" value="Unassembled WGS sequence"/>
</dbReference>
<evidence type="ECO:0000259" key="3">
    <source>
        <dbReference type="PROSITE" id="PS50002"/>
    </source>
</evidence>
<dbReference type="SMART" id="SM00326">
    <property type="entry name" value="SH3"/>
    <property type="match status" value="1"/>
</dbReference>
<evidence type="ECO:0000256" key="2">
    <source>
        <dbReference type="PROSITE-ProRule" id="PRU00192"/>
    </source>
</evidence>